<evidence type="ECO:0000313" key="2">
    <source>
        <dbReference type="Proteomes" id="UP000248340"/>
    </source>
</evidence>
<dbReference type="AlphaFoldDB" id="A0A319BWS3"/>
<dbReference type="EMBL" id="KZ821745">
    <property type="protein sequence ID" value="PYH77154.1"/>
    <property type="molecule type" value="Genomic_DNA"/>
</dbReference>
<proteinExistence type="predicted"/>
<dbReference type="VEuPathDB" id="FungiDB:BO82DRAFT_358550"/>
<dbReference type="RefSeq" id="XP_025487354.1">
    <property type="nucleotide sequence ID" value="XM_025636323.1"/>
</dbReference>
<protein>
    <submittedName>
        <fullName evidence="1">Uncharacterized protein</fullName>
    </submittedName>
</protein>
<accession>A0A319BWS3</accession>
<keyword evidence="2" id="KW-1185">Reference proteome</keyword>
<dbReference type="Proteomes" id="UP000248340">
    <property type="component" value="Unassembled WGS sequence"/>
</dbReference>
<reference evidence="1 2" key="1">
    <citation type="submission" date="2016-12" db="EMBL/GenBank/DDBJ databases">
        <title>The genomes of Aspergillus section Nigri reveals drivers in fungal speciation.</title>
        <authorList>
            <consortium name="DOE Joint Genome Institute"/>
            <person name="Vesth T.C."/>
            <person name="Nybo J."/>
            <person name="Theobald S."/>
            <person name="Brandl J."/>
            <person name="Frisvad J.C."/>
            <person name="Nielsen K.F."/>
            <person name="Lyhne E.K."/>
            <person name="Kogle M.E."/>
            <person name="Kuo A."/>
            <person name="Riley R."/>
            <person name="Clum A."/>
            <person name="Nolan M."/>
            <person name="Lipzen A."/>
            <person name="Salamov A."/>
            <person name="Henrissat B."/>
            <person name="Wiebenga A."/>
            <person name="De Vries R.P."/>
            <person name="Grigoriev I.V."/>
            <person name="Mortensen U.H."/>
            <person name="Andersen M.R."/>
            <person name="Baker S.E."/>
        </authorList>
    </citation>
    <scope>NUCLEOTIDE SEQUENCE [LARGE SCALE GENOMIC DNA]</scope>
    <source>
        <strain evidence="1 2">CBS 121591</strain>
    </source>
</reference>
<organism evidence="1 2">
    <name type="scientific">Aspergillus uvarum CBS 121591</name>
    <dbReference type="NCBI Taxonomy" id="1448315"/>
    <lineage>
        <taxon>Eukaryota</taxon>
        <taxon>Fungi</taxon>
        <taxon>Dikarya</taxon>
        <taxon>Ascomycota</taxon>
        <taxon>Pezizomycotina</taxon>
        <taxon>Eurotiomycetes</taxon>
        <taxon>Eurotiomycetidae</taxon>
        <taxon>Eurotiales</taxon>
        <taxon>Aspergillaceae</taxon>
        <taxon>Aspergillus</taxon>
        <taxon>Aspergillus subgen. Circumdati</taxon>
    </lineage>
</organism>
<dbReference type="GeneID" id="37139064"/>
<name>A0A319BWS3_9EURO</name>
<gene>
    <name evidence="1" type="ORF">BO82DRAFT_358550</name>
</gene>
<dbReference type="OrthoDB" id="10370866at2759"/>
<sequence>MAVALAAVSRLATLVAASATWLATALMARSATTAVKLDTFPAIAPPKPRVNACVTTASNLDTFRLPALTSLNALWTVCLLSRCLAWDQTQEYAPRSRHH</sequence>
<evidence type="ECO:0000313" key="1">
    <source>
        <dbReference type="EMBL" id="PYH77154.1"/>
    </source>
</evidence>
<dbReference type="STRING" id="1448315.A0A319BWS3"/>